<dbReference type="Proteomes" id="UP000030949">
    <property type="component" value="Unassembled WGS sequence"/>
</dbReference>
<dbReference type="InterPro" id="IPR046025">
    <property type="entry name" value="DUF5983"/>
</dbReference>
<accession>A0A0B1Z6J1</accession>
<proteinExistence type="predicted"/>
<dbReference type="AlphaFoldDB" id="A0A0B1Z6J1"/>
<comment type="caution">
    <text evidence="2">The sequence shown here is derived from an EMBL/GenBank/DDBJ whole genome shotgun (WGS) entry which is preliminary data.</text>
</comment>
<sequence>MNPTPQPLALPETSNPFARGYDKLHIKRLLQITYANDCPPCFRPVHDAQAHLLDDALELFPCLFNDDVALISEGQSIPDELDERFQSTGLVQQVIYDVTGAMLNERHHVGDLYSLEEAQALVHRLSFDTGHYSRTWELSTVHLTDEALRHLERRVGNFDSRPTGLLFEPFALPDCNGVGCKLIGTPWTDDNLVKIEGNPYSSLRQEQLDAGTPEALVNVLYLAALADVRLLIFDPDAAVLDGLAIYDEIATRST</sequence>
<dbReference type="RefSeq" id="WP_039588668.1">
    <property type="nucleotide sequence ID" value="NZ_JQGJ02000002.1"/>
</dbReference>
<evidence type="ECO:0000313" key="3">
    <source>
        <dbReference type="Proteomes" id="UP000030949"/>
    </source>
</evidence>
<name>A0A0B1Z6J1_9PSED</name>
<dbReference type="EMBL" id="JQGJ01000001">
    <property type="protein sequence ID" value="KHK66674.1"/>
    <property type="molecule type" value="Genomic_DNA"/>
</dbReference>
<protein>
    <submittedName>
        <fullName evidence="2">ABC transporter substrate-binding protein</fullName>
    </submittedName>
</protein>
<evidence type="ECO:0000313" key="2">
    <source>
        <dbReference type="EMBL" id="KHK66674.1"/>
    </source>
</evidence>
<reference evidence="3" key="1">
    <citation type="submission" date="2015-03" db="EMBL/GenBank/DDBJ databases">
        <title>Pseudomonas frederiksbergensis hydrocarbon degrader.</title>
        <authorList>
            <person name="Brown L.M."/>
            <person name="Ruiz O.N."/>
            <person name="Mueller S."/>
            <person name="Gunasekera T.S."/>
        </authorList>
    </citation>
    <scope>NUCLEOTIDE SEQUENCE [LARGE SCALE GENOMIC DNA]</scope>
    <source>
        <strain evidence="3">SI8</strain>
    </source>
</reference>
<dbReference type="OrthoDB" id="8557870at2"/>
<feature type="domain" description="DUF5983" evidence="1">
    <location>
        <begin position="136"/>
        <end position="247"/>
    </location>
</feature>
<evidence type="ECO:0000259" key="1">
    <source>
        <dbReference type="Pfam" id="PF19419"/>
    </source>
</evidence>
<organism evidence="2 3">
    <name type="scientific">Pseudomonas frederiksbergensis</name>
    <dbReference type="NCBI Taxonomy" id="104087"/>
    <lineage>
        <taxon>Bacteria</taxon>
        <taxon>Pseudomonadati</taxon>
        <taxon>Pseudomonadota</taxon>
        <taxon>Gammaproteobacteria</taxon>
        <taxon>Pseudomonadales</taxon>
        <taxon>Pseudomonadaceae</taxon>
        <taxon>Pseudomonas</taxon>
    </lineage>
</organism>
<dbReference type="Pfam" id="PF19419">
    <property type="entry name" value="DUF5983"/>
    <property type="match status" value="1"/>
</dbReference>
<gene>
    <name evidence="2" type="ORF">JZ00_02200</name>
</gene>